<dbReference type="GO" id="GO:0005829">
    <property type="term" value="C:cytosol"/>
    <property type="evidence" value="ECO:0007669"/>
    <property type="project" value="TreeGrafter"/>
</dbReference>
<dbReference type="GO" id="GO:0005634">
    <property type="term" value="C:nucleus"/>
    <property type="evidence" value="ECO:0007669"/>
    <property type="project" value="TreeGrafter"/>
</dbReference>
<evidence type="ECO:0000256" key="1">
    <source>
        <dbReference type="ARBA" id="ARBA00006349"/>
    </source>
</evidence>
<keyword evidence="4" id="KW-1185">Reference proteome</keyword>
<dbReference type="Gene3D" id="1.20.5.430">
    <property type="match status" value="1"/>
</dbReference>
<dbReference type="OrthoDB" id="4159489at2759"/>
<dbReference type="EMBL" id="KN832986">
    <property type="protein sequence ID" value="KIM85027.1"/>
    <property type="molecule type" value="Genomic_DNA"/>
</dbReference>
<dbReference type="HOGENOM" id="CLU_153376_0_0_1"/>
<dbReference type="GO" id="GO:0070370">
    <property type="term" value="P:cellular heat acclimation"/>
    <property type="evidence" value="ECO:0007669"/>
    <property type="project" value="TreeGrafter"/>
</dbReference>
<evidence type="ECO:0000256" key="2">
    <source>
        <dbReference type="SAM" id="MobiDB-lite"/>
    </source>
</evidence>
<dbReference type="GO" id="GO:0003714">
    <property type="term" value="F:transcription corepressor activity"/>
    <property type="evidence" value="ECO:0007669"/>
    <property type="project" value="InterPro"/>
</dbReference>
<dbReference type="AlphaFoldDB" id="A0A0C3C5U0"/>
<proteinExistence type="inferred from homology"/>
<evidence type="ECO:0000313" key="4">
    <source>
        <dbReference type="Proteomes" id="UP000054166"/>
    </source>
</evidence>
<protein>
    <recommendedName>
        <fullName evidence="5">Heat shock factor-binding protein 1</fullName>
    </recommendedName>
</protein>
<feature type="region of interest" description="Disordered" evidence="2">
    <location>
        <begin position="1"/>
        <end position="49"/>
    </location>
</feature>
<comment type="similarity">
    <text evidence="1">Belongs to the HSBP1 family.</text>
</comment>
<name>A0A0C3C5U0_PILCF</name>
<evidence type="ECO:0000313" key="3">
    <source>
        <dbReference type="EMBL" id="KIM85027.1"/>
    </source>
</evidence>
<gene>
    <name evidence="3" type="ORF">PILCRDRAFT_6025</name>
</gene>
<reference evidence="4" key="2">
    <citation type="submission" date="2015-01" db="EMBL/GenBank/DDBJ databases">
        <title>Evolutionary Origins and Diversification of the Mycorrhizal Mutualists.</title>
        <authorList>
            <consortium name="DOE Joint Genome Institute"/>
            <consortium name="Mycorrhizal Genomics Consortium"/>
            <person name="Kohler A."/>
            <person name="Kuo A."/>
            <person name="Nagy L.G."/>
            <person name="Floudas D."/>
            <person name="Copeland A."/>
            <person name="Barry K.W."/>
            <person name="Cichocki N."/>
            <person name="Veneault-Fourrey C."/>
            <person name="LaButti K."/>
            <person name="Lindquist E.A."/>
            <person name="Lipzen A."/>
            <person name="Lundell T."/>
            <person name="Morin E."/>
            <person name="Murat C."/>
            <person name="Riley R."/>
            <person name="Ohm R."/>
            <person name="Sun H."/>
            <person name="Tunlid A."/>
            <person name="Henrissat B."/>
            <person name="Grigoriev I.V."/>
            <person name="Hibbett D.S."/>
            <person name="Martin F."/>
        </authorList>
    </citation>
    <scope>NUCLEOTIDE SEQUENCE [LARGE SCALE GENOMIC DNA]</scope>
    <source>
        <strain evidence="4">F 1598</strain>
    </source>
</reference>
<dbReference type="InParanoid" id="A0A0C3C5U0"/>
<accession>A0A0C3C5U0</accession>
<organism evidence="3 4">
    <name type="scientific">Piloderma croceum (strain F 1598)</name>
    <dbReference type="NCBI Taxonomy" id="765440"/>
    <lineage>
        <taxon>Eukaryota</taxon>
        <taxon>Fungi</taxon>
        <taxon>Dikarya</taxon>
        <taxon>Basidiomycota</taxon>
        <taxon>Agaricomycotina</taxon>
        <taxon>Agaricomycetes</taxon>
        <taxon>Agaricomycetidae</taxon>
        <taxon>Atheliales</taxon>
        <taxon>Atheliaceae</taxon>
        <taxon>Piloderma</taxon>
    </lineage>
</organism>
<dbReference type="PANTHER" id="PTHR19424:SF0">
    <property type="entry name" value="HEAT SHOCK FACTOR BINDING PROTEIN 1"/>
    <property type="match status" value="1"/>
</dbReference>
<dbReference type="Proteomes" id="UP000054166">
    <property type="component" value="Unassembled WGS sequence"/>
</dbReference>
<reference evidence="3 4" key="1">
    <citation type="submission" date="2014-04" db="EMBL/GenBank/DDBJ databases">
        <authorList>
            <consortium name="DOE Joint Genome Institute"/>
            <person name="Kuo A."/>
            <person name="Tarkka M."/>
            <person name="Buscot F."/>
            <person name="Kohler A."/>
            <person name="Nagy L.G."/>
            <person name="Floudas D."/>
            <person name="Copeland A."/>
            <person name="Barry K.W."/>
            <person name="Cichocki N."/>
            <person name="Veneault-Fourrey C."/>
            <person name="LaButti K."/>
            <person name="Lindquist E.A."/>
            <person name="Lipzen A."/>
            <person name="Lundell T."/>
            <person name="Morin E."/>
            <person name="Murat C."/>
            <person name="Sun H."/>
            <person name="Tunlid A."/>
            <person name="Henrissat B."/>
            <person name="Grigoriev I.V."/>
            <person name="Hibbett D.S."/>
            <person name="Martin F."/>
            <person name="Nordberg H.P."/>
            <person name="Cantor M.N."/>
            <person name="Hua S.X."/>
        </authorList>
    </citation>
    <scope>NUCLEOTIDE SEQUENCE [LARGE SCALE GENOMIC DNA]</scope>
    <source>
        <strain evidence="3 4">F 1598</strain>
    </source>
</reference>
<feature type="compositionally biased region" description="Polar residues" evidence="2">
    <location>
        <begin position="13"/>
        <end position="22"/>
    </location>
</feature>
<dbReference type="STRING" id="765440.A0A0C3C5U0"/>
<feature type="region of interest" description="Disordered" evidence="2">
    <location>
        <begin position="100"/>
        <end position="127"/>
    </location>
</feature>
<dbReference type="PANTHER" id="PTHR19424">
    <property type="entry name" value="HEAT SHOCK FACTOR BINDING PROTEIN 1"/>
    <property type="match status" value="1"/>
</dbReference>
<dbReference type="Pfam" id="PF06825">
    <property type="entry name" value="HSBP1"/>
    <property type="match status" value="1"/>
</dbReference>
<sequence length="127" mass="13268">MPPSSALPLKVTSAATVANPVSPSGPARDKTPTPSAQLKQTNPGDISSPHELTAFVETLLEQLDTKFDEMSSQILDRMGQMSTRVDALEASIQDIINGDVTATPSMPQSPLPNAAPAIKRTGSALAM</sequence>
<dbReference type="InterPro" id="IPR009643">
    <property type="entry name" value="HS1-bd"/>
</dbReference>
<evidence type="ECO:0008006" key="5">
    <source>
        <dbReference type="Google" id="ProtNLM"/>
    </source>
</evidence>
<feature type="compositionally biased region" description="Polar residues" evidence="2">
    <location>
        <begin position="32"/>
        <end position="45"/>
    </location>
</feature>